<dbReference type="Proteomes" id="UP000724584">
    <property type="component" value="Unassembled WGS sequence"/>
</dbReference>
<comment type="caution">
    <text evidence="1">The sequence shown here is derived from an EMBL/GenBank/DDBJ whole genome shotgun (WGS) entry which is preliminary data.</text>
</comment>
<reference evidence="1 2" key="1">
    <citation type="journal article" date="2021" name="Nat. Commun.">
        <title>Genetic determinants of endophytism in the Arabidopsis root mycobiome.</title>
        <authorList>
            <person name="Mesny F."/>
            <person name="Miyauchi S."/>
            <person name="Thiergart T."/>
            <person name="Pickel B."/>
            <person name="Atanasova L."/>
            <person name="Karlsson M."/>
            <person name="Huettel B."/>
            <person name="Barry K.W."/>
            <person name="Haridas S."/>
            <person name="Chen C."/>
            <person name="Bauer D."/>
            <person name="Andreopoulos W."/>
            <person name="Pangilinan J."/>
            <person name="LaButti K."/>
            <person name="Riley R."/>
            <person name="Lipzen A."/>
            <person name="Clum A."/>
            <person name="Drula E."/>
            <person name="Henrissat B."/>
            <person name="Kohler A."/>
            <person name="Grigoriev I.V."/>
            <person name="Martin F.M."/>
            <person name="Hacquard S."/>
        </authorList>
    </citation>
    <scope>NUCLEOTIDE SEQUENCE [LARGE SCALE GENOMIC DNA]</scope>
    <source>
        <strain evidence="1 2">MPI-SDFR-AT-0079</strain>
    </source>
</reference>
<dbReference type="EMBL" id="JAGIZQ010000005">
    <property type="protein sequence ID" value="KAH6627628.1"/>
    <property type="molecule type" value="Genomic_DNA"/>
</dbReference>
<gene>
    <name evidence="1" type="ORF">F5144DRAFT_279672</name>
</gene>
<name>A0ACB7P0U1_9PEZI</name>
<protein>
    <submittedName>
        <fullName evidence="1">Uncharacterized protein</fullName>
    </submittedName>
</protein>
<sequence>MNAALKLLGKRALENGTKSPNSENPYRCMVSVKQKNGKEKMKEDYRPIPPGLSDNDAEILKRVRRKAYNWDQKFRCCCFGMRFGWSAILGLIPLIGDGLEVLMSLSLIRTASKVDGGLPNRIYLWMVAYIIMDFAVGFIPVLGDFFDFAFRANTRNAWLLNSYLTEKGKVLLARKITDEKGKSMPVPDELWPQDQDVEQGVESMRMVEPSSRTIAAVPPALTPAPKRAMPPPGRTLTGQARDPRDR</sequence>
<evidence type="ECO:0000313" key="2">
    <source>
        <dbReference type="Proteomes" id="UP000724584"/>
    </source>
</evidence>
<evidence type="ECO:0000313" key="1">
    <source>
        <dbReference type="EMBL" id="KAH6627628.1"/>
    </source>
</evidence>
<organism evidence="1 2">
    <name type="scientific">Chaetomium tenue</name>
    <dbReference type="NCBI Taxonomy" id="1854479"/>
    <lineage>
        <taxon>Eukaryota</taxon>
        <taxon>Fungi</taxon>
        <taxon>Dikarya</taxon>
        <taxon>Ascomycota</taxon>
        <taxon>Pezizomycotina</taxon>
        <taxon>Sordariomycetes</taxon>
        <taxon>Sordariomycetidae</taxon>
        <taxon>Sordariales</taxon>
        <taxon>Chaetomiaceae</taxon>
        <taxon>Chaetomium</taxon>
    </lineage>
</organism>
<proteinExistence type="predicted"/>
<keyword evidence="2" id="KW-1185">Reference proteome</keyword>
<accession>A0ACB7P0U1</accession>